<dbReference type="EMBL" id="DUZY01000001">
    <property type="protein sequence ID" value="DAD19745.1"/>
    <property type="molecule type" value="Genomic_DNA"/>
</dbReference>
<evidence type="ECO:0000313" key="3">
    <source>
        <dbReference type="Proteomes" id="UP000607653"/>
    </source>
</evidence>
<organism evidence="2 3">
    <name type="scientific">Nelumbo nucifera</name>
    <name type="common">Sacred lotus</name>
    <dbReference type="NCBI Taxonomy" id="4432"/>
    <lineage>
        <taxon>Eukaryota</taxon>
        <taxon>Viridiplantae</taxon>
        <taxon>Streptophyta</taxon>
        <taxon>Embryophyta</taxon>
        <taxon>Tracheophyta</taxon>
        <taxon>Spermatophyta</taxon>
        <taxon>Magnoliopsida</taxon>
        <taxon>Proteales</taxon>
        <taxon>Nelumbonaceae</taxon>
        <taxon>Nelumbo</taxon>
    </lineage>
</organism>
<feature type="compositionally biased region" description="Basic and acidic residues" evidence="1">
    <location>
        <begin position="39"/>
        <end position="55"/>
    </location>
</feature>
<feature type="region of interest" description="Disordered" evidence="1">
    <location>
        <begin position="1"/>
        <end position="66"/>
    </location>
</feature>
<feature type="compositionally biased region" description="Low complexity" evidence="1">
    <location>
        <begin position="23"/>
        <end position="32"/>
    </location>
</feature>
<proteinExistence type="predicted"/>
<dbReference type="AlphaFoldDB" id="A0A822XLS5"/>
<evidence type="ECO:0000256" key="1">
    <source>
        <dbReference type="SAM" id="MobiDB-lite"/>
    </source>
</evidence>
<dbReference type="Proteomes" id="UP000607653">
    <property type="component" value="Unassembled WGS sequence"/>
</dbReference>
<feature type="compositionally biased region" description="Basic and acidic residues" evidence="1">
    <location>
        <begin position="1"/>
        <end position="16"/>
    </location>
</feature>
<comment type="caution">
    <text evidence="2">The sequence shown here is derived from an EMBL/GenBank/DDBJ whole genome shotgun (WGS) entry which is preliminary data.</text>
</comment>
<feature type="compositionally biased region" description="Basic residues" evidence="1">
    <location>
        <begin position="56"/>
        <end position="66"/>
    </location>
</feature>
<accession>A0A822XLS5</accession>
<evidence type="ECO:0000313" key="2">
    <source>
        <dbReference type="EMBL" id="DAD19745.1"/>
    </source>
</evidence>
<gene>
    <name evidence="2" type="ORF">HUJ06_021208</name>
</gene>
<sequence length="66" mass="7420">MREERNTEEKNERQGVRGDPTAGSSCSSGVVSSKKKKKGEREKENILKREKMGERRGRRGGRSATV</sequence>
<name>A0A822XLS5_NELNU</name>
<reference evidence="2 3" key="1">
    <citation type="journal article" date="2020" name="Mol. Biol. Evol.">
        <title>Distinct Expression and Methylation Patterns for Genes with Different Fates following a Single Whole-Genome Duplication in Flowering Plants.</title>
        <authorList>
            <person name="Shi T."/>
            <person name="Rahmani R.S."/>
            <person name="Gugger P.F."/>
            <person name="Wang M."/>
            <person name="Li H."/>
            <person name="Zhang Y."/>
            <person name="Li Z."/>
            <person name="Wang Q."/>
            <person name="Van de Peer Y."/>
            <person name="Marchal K."/>
            <person name="Chen J."/>
        </authorList>
    </citation>
    <scope>NUCLEOTIDE SEQUENCE [LARGE SCALE GENOMIC DNA]</scope>
    <source>
        <tissue evidence="2">Leaf</tissue>
    </source>
</reference>
<protein>
    <submittedName>
        <fullName evidence="2">Uncharacterized protein</fullName>
    </submittedName>
</protein>
<keyword evidence="3" id="KW-1185">Reference proteome</keyword>